<name>A0AAV9MNU7_9SOLN</name>
<accession>A0AAV9MNU7</accession>
<dbReference type="Proteomes" id="UP001311915">
    <property type="component" value="Unassembled WGS sequence"/>
</dbReference>
<evidence type="ECO:0000256" key="1">
    <source>
        <dbReference type="SAM" id="Phobius"/>
    </source>
</evidence>
<comment type="caution">
    <text evidence="2">The sequence shown here is derived from an EMBL/GenBank/DDBJ whole genome shotgun (WGS) entry which is preliminary data.</text>
</comment>
<reference evidence="2 3" key="1">
    <citation type="submission" date="2023-10" db="EMBL/GenBank/DDBJ databases">
        <title>Genome-Wide Identification Analysis in wild type Solanum Pinnatisectum Reveals Some Genes Defensing Phytophthora Infestans.</title>
        <authorList>
            <person name="Sun C."/>
        </authorList>
    </citation>
    <scope>NUCLEOTIDE SEQUENCE [LARGE SCALE GENOMIC DNA]</scope>
    <source>
        <strain evidence="2">LQN</strain>
        <tissue evidence="2">Leaf</tissue>
    </source>
</reference>
<dbReference type="EMBL" id="JAWPEI010000001">
    <property type="protein sequence ID" value="KAK4739676.1"/>
    <property type="molecule type" value="Genomic_DNA"/>
</dbReference>
<keyword evidence="1" id="KW-0472">Membrane</keyword>
<gene>
    <name evidence="2" type="ORF">R3W88_003373</name>
</gene>
<feature type="transmembrane region" description="Helical" evidence="1">
    <location>
        <begin position="61"/>
        <end position="82"/>
    </location>
</feature>
<protein>
    <submittedName>
        <fullName evidence="2">Uncharacterized protein</fullName>
    </submittedName>
</protein>
<organism evidence="2 3">
    <name type="scientific">Solanum pinnatisectum</name>
    <name type="common">tansyleaf nightshade</name>
    <dbReference type="NCBI Taxonomy" id="50273"/>
    <lineage>
        <taxon>Eukaryota</taxon>
        <taxon>Viridiplantae</taxon>
        <taxon>Streptophyta</taxon>
        <taxon>Embryophyta</taxon>
        <taxon>Tracheophyta</taxon>
        <taxon>Spermatophyta</taxon>
        <taxon>Magnoliopsida</taxon>
        <taxon>eudicotyledons</taxon>
        <taxon>Gunneridae</taxon>
        <taxon>Pentapetalae</taxon>
        <taxon>asterids</taxon>
        <taxon>lamiids</taxon>
        <taxon>Solanales</taxon>
        <taxon>Solanaceae</taxon>
        <taxon>Solanoideae</taxon>
        <taxon>Solaneae</taxon>
        <taxon>Solanum</taxon>
    </lineage>
</organism>
<evidence type="ECO:0000313" key="3">
    <source>
        <dbReference type="Proteomes" id="UP001311915"/>
    </source>
</evidence>
<keyword evidence="3" id="KW-1185">Reference proteome</keyword>
<keyword evidence="1" id="KW-1133">Transmembrane helix</keyword>
<dbReference type="AlphaFoldDB" id="A0AAV9MNU7"/>
<keyword evidence="1" id="KW-0812">Transmembrane</keyword>
<sequence>MQSTYGEHPWHTRIGNLNIFDTRYFGICDDYIHVLLLRLSLWSSSATNCVLTPLVSLEITYGLTFFLFFLLGHAFVGCMEALDAEHYLQEIGAQEGPKLVEHPNLATSIQYGISSLPVSSHF</sequence>
<proteinExistence type="predicted"/>
<evidence type="ECO:0000313" key="2">
    <source>
        <dbReference type="EMBL" id="KAK4739676.1"/>
    </source>
</evidence>